<dbReference type="STRING" id="71784.A0A1Y2BLW9"/>
<feature type="compositionally biased region" description="Polar residues" evidence="1">
    <location>
        <begin position="1"/>
        <end position="10"/>
    </location>
</feature>
<name>A0A1Y2BLW9_9TREE</name>
<evidence type="ECO:0000256" key="2">
    <source>
        <dbReference type="SAM" id="Phobius"/>
    </source>
</evidence>
<feature type="compositionally biased region" description="Basic and acidic residues" evidence="1">
    <location>
        <begin position="163"/>
        <end position="174"/>
    </location>
</feature>
<feature type="region of interest" description="Disordered" evidence="1">
    <location>
        <begin position="153"/>
        <end position="174"/>
    </location>
</feature>
<dbReference type="InParanoid" id="A0A1Y2BLW9"/>
<comment type="caution">
    <text evidence="3">The sequence shown here is derived from an EMBL/GenBank/DDBJ whole genome shotgun (WGS) entry which is preliminary data.</text>
</comment>
<accession>A0A1Y2BLW9</accession>
<gene>
    <name evidence="3" type="ORF">BCR39DRAFT_511688</name>
</gene>
<dbReference type="EMBL" id="MCFC01000001">
    <property type="protein sequence ID" value="ORY35711.1"/>
    <property type="molecule type" value="Genomic_DNA"/>
</dbReference>
<keyword evidence="2" id="KW-0812">Transmembrane</keyword>
<reference evidence="3 4" key="1">
    <citation type="submission" date="2016-07" db="EMBL/GenBank/DDBJ databases">
        <title>Pervasive Adenine N6-methylation of Active Genes in Fungi.</title>
        <authorList>
            <consortium name="DOE Joint Genome Institute"/>
            <person name="Mondo S.J."/>
            <person name="Dannebaum R.O."/>
            <person name="Kuo R.C."/>
            <person name="Labutti K."/>
            <person name="Haridas S."/>
            <person name="Kuo A."/>
            <person name="Salamov A."/>
            <person name="Ahrendt S.R."/>
            <person name="Lipzen A."/>
            <person name="Sullivan W."/>
            <person name="Andreopoulos W.B."/>
            <person name="Clum A."/>
            <person name="Lindquist E."/>
            <person name="Daum C."/>
            <person name="Ramamoorthy G.K."/>
            <person name="Gryganskyi A."/>
            <person name="Culley D."/>
            <person name="Magnuson J.K."/>
            <person name="James T.Y."/>
            <person name="O'Malley M.A."/>
            <person name="Stajich J.E."/>
            <person name="Spatafora J.W."/>
            <person name="Visel A."/>
            <person name="Grigoriev I.V."/>
        </authorList>
    </citation>
    <scope>NUCLEOTIDE SEQUENCE [LARGE SCALE GENOMIC DNA]</scope>
    <source>
        <strain evidence="3 4">68-887.2</strain>
    </source>
</reference>
<dbReference type="AlphaFoldDB" id="A0A1Y2BLW9"/>
<dbReference type="OrthoDB" id="3597994at2759"/>
<keyword evidence="2" id="KW-0472">Membrane</keyword>
<protein>
    <submittedName>
        <fullName evidence="3">Uncharacterized protein</fullName>
    </submittedName>
</protein>
<sequence>MSSSTGSSTAEPGRPGISKQPPPASANSSALHKAKVNLSYLALGSKAGAAPASIATRSALSTTRYVIRYIVRRLLRYAKYAAYGALITTIGGGLLGTLGSGLAFFAAPSIGLGMGIGVITALTKFGWRHRGNWFRGGIFADMQARAQAGRDGAADEEIDAQGAEERLKRESHRVREDVWMRA</sequence>
<evidence type="ECO:0000256" key="1">
    <source>
        <dbReference type="SAM" id="MobiDB-lite"/>
    </source>
</evidence>
<keyword evidence="4" id="KW-1185">Reference proteome</keyword>
<organism evidence="3 4">
    <name type="scientific">Naematelia encephala</name>
    <dbReference type="NCBI Taxonomy" id="71784"/>
    <lineage>
        <taxon>Eukaryota</taxon>
        <taxon>Fungi</taxon>
        <taxon>Dikarya</taxon>
        <taxon>Basidiomycota</taxon>
        <taxon>Agaricomycotina</taxon>
        <taxon>Tremellomycetes</taxon>
        <taxon>Tremellales</taxon>
        <taxon>Naemateliaceae</taxon>
        <taxon>Naematelia</taxon>
    </lineage>
</organism>
<evidence type="ECO:0000313" key="3">
    <source>
        <dbReference type="EMBL" id="ORY35711.1"/>
    </source>
</evidence>
<feature type="region of interest" description="Disordered" evidence="1">
    <location>
        <begin position="1"/>
        <end position="28"/>
    </location>
</feature>
<proteinExistence type="predicted"/>
<keyword evidence="2" id="KW-1133">Transmembrane helix</keyword>
<evidence type="ECO:0000313" key="4">
    <source>
        <dbReference type="Proteomes" id="UP000193986"/>
    </source>
</evidence>
<dbReference type="Proteomes" id="UP000193986">
    <property type="component" value="Unassembled WGS sequence"/>
</dbReference>
<feature type="transmembrane region" description="Helical" evidence="2">
    <location>
        <begin position="102"/>
        <end position="122"/>
    </location>
</feature>
<feature type="transmembrane region" description="Helical" evidence="2">
    <location>
        <begin position="77"/>
        <end position="96"/>
    </location>
</feature>